<feature type="compositionally biased region" description="Basic and acidic residues" evidence="1">
    <location>
        <begin position="203"/>
        <end position="213"/>
    </location>
</feature>
<feature type="compositionally biased region" description="Basic and acidic residues" evidence="1">
    <location>
        <begin position="261"/>
        <end position="276"/>
    </location>
</feature>
<dbReference type="Proteomes" id="UP001346869">
    <property type="component" value="Unassembled WGS sequence"/>
</dbReference>
<protein>
    <submittedName>
        <fullName evidence="2">Uncharacterized protein</fullName>
    </submittedName>
</protein>
<feature type="region of interest" description="Disordered" evidence="1">
    <location>
        <begin position="149"/>
        <end position="320"/>
    </location>
</feature>
<feature type="compositionally biased region" description="Low complexity" evidence="1">
    <location>
        <begin position="277"/>
        <end position="290"/>
    </location>
</feature>
<reference evidence="2 3" key="1">
    <citation type="journal article" date="2023" name="Genes (Basel)">
        <title>Chromosome-Level Genome Assembly and Circadian Gene Repertoire of the Patagonia Blennie Eleginops maclovinus-The Closest Ancestral Proxy of Antarctic Cryonotothenioids.</title>
        <authorList>
            <person name="Cheng C.C."/>
            <person name="Rivera-Colon A.G."/>
            <person name="Minhas B.F."/>
            <person name="Wilson L."/>
            <person name="Rayamajhi N."/>
            <person name="Vargas-Chacoff L."/>
            <person name="Catchen J.M."/>
        </authorList>
    </citation>
    <scope>NUCLEOTIDE SEQUENCE [LARGE SCALE GENOMIC DNA]</scope>
    <source>
        <strain evidence="2">JMC-PN-2008</strain>
    </source>
</reference>
<dbReference type="AlphaFoldDB" id="A0AAN8AVH7"/>
<proteinExistence type="predicted"/>
<name>A0AAN8AVH7_ELEMC</name>
<sequence>MMCLAGAAMQMNKDTEQGSQGQKKRPQYQCPLQEGAPASAPGGDGDRLYPPPPYTPQTDDLGDHKPQPGLQAVLKGSTPGTGETYQMEGQATLRSVDSYVTRTRHQTGGDSRGCDTMNDLKGKIQHLIDCSQRSRQREHEDQRERIMANNTGGMEEVQFCEDQGGHGTSPSQRTTDGWMCKGGSDLEEQLSAESRRGGMQQNEEAKEELRGHEGGWGSRAHREGACDKGTGHRHSAGSDTDAASQAGSTRSGRSQRHTGRKQWDSDKEQGAKEERQSQPGSGRSGRSQRGVESDTDISGSEGEEPVYILLLRTGKDRERW</sequence>
<feature type="compositionally biased region" description="Polar residues" evidence="1">
    <location>
        <begin position="237"/>
        <end position="252"/>
    </location>
</feature>
<evidence type="ECO:0000313" key="2">
    <source>
        <dbReference type="EMBL" id="KAK5870464.1"/>
    </source>
</evidence>
<organism evidence="2 3">
    <name type="scientific">Eleginops maclovinus</name>
    <name type="common">Patagonian blennie</name>
    <name type="synonym">Eleginus maclovinus</name>
    <dbReference type="NCBI Taxonomy" id="56733"/>
    <lineage>
        <taxon>Eukaryota</taxon>
        <taxon>Metazoa</taxon>
        <taxon>Chordata</taxon>
        <taxon>Craniata</taxon>
        <taxon>Vertebrata</taxon>
        <taxon>Euteleostomi</taxon>
        <taxon>Actinopterygii</taxon>
        <taxon>Neopterygii</taxon>
        <taxon>Teleostei</taxon>
        <taxon>Neoteleostei</taxon>
        <taxon>Acanthomorphata</taxon>
        <taxon>Eupercaria</taxon>
        <taxon>Perciformes</taxon>
        <taxon>Notothenioidei</taxon>
        <taxon>Eleginopidae</taxon>
        <taxon>Eleginops</taxon>
    </lineage>
</organism>
<accession>A0AAN8AVH7</accession>
<gene>
    <name evidence="2" type="ORF">PBY51_003407</name>
</gene>
<comment type="caution">
    <text evidence="2">The sequence shown here is derived from an EMBL/GenBank/DDBJ whole genome shotgun (WGS) entry which is preliminary data.</text>
</comment>
<evidence type="ECO:0000313" key="3">
    <source>
        <dbReference type="Proteomes" id="UP001346869"/>
    </source>
</evidence>
<reference evidence="2 3" key="2">
    <citation type="journal article" date="2023" name="Mol. Biol. Evol.">
        <title>Genomics of Secondarily Temperate Adaptation in the Only Non-Antarctic Icefish.</title>
        <authorList>
            <person name="Rivera-Colon A.G."/>
            <person name="Rayamajhi N."/>
            <person name="Minhas B.F."/>
            <person name="Madrigal G."/>
            <person name="Bilyk K.T."/>
            <person name="Yoon V."/>
            <person name="Hune M."/>
            <person name="Gregory S."/>
            <person name="Cheng C.H.C."/>
            <person name="Catchen J.M."/>
        </authorList>
    </citation>
    <scope>NUCLEOTIDE SEQUENCE [LARGE SCALE GENOMIC DNA]</scope>
    <source>
        <strain evidence="2">JMC-PN-2008</strain>
    </source>
</reference>
<evidence type="ECO:0000256" key="1">
    <source>
        <dbReference type="SAM" id="MobiDB-lite"/>
    </source>
</evidence>
<feature type="compositionally biased region" description="Polar residues" evidence="1">
    <location>
        <begin position="78"/>
        <end position="109"/>
    </location>
</feature>
<keyword evidence="3" id="KW-1185">Reference proteome</keyword>
<feature type="compositionally biased region" description="Basic and acidic residues" evidence="1">
    <location>
        <begin position="220"/>
        <end position="230"/>
    </location>
</feature>
<dbReference type="EMBL" id="JAUZQC010000005">
    <property type="protein sequence ID" value="KAK5870464.1"/>
    <property type="molecule type" value="Genomic_DNA"/>
</dbReference>
<feature type="region of interest" description="Disordered" evidence="1">
    <location>
        <begin position="1"/>
        <end position="118"/>
    </location>
</feature>